<dbReference type="SUPFAM" id="SSF52402">
    <property type="entry name" value="Adenine nucleotide alpha hydrolases-like"/>
    <property type="match status" value="1"/>
</dbReference>
<dbReference type="GO" id="GO:0005524">
    <property type="term" value="F:ATP binding"/>
    <property type="evidence" value="ECO:0007669"/>
    <property type="project" value="UniProtKB-KW"/>
</dbReference>
<proteinExistence type="inferred from homology"/>
<comment type="similarity">
    <text evidence="1">Belongs to the universal stress protein A family.</text>
</comment>
<comment type="caution">
    <text evidence="5">The sequence shown here is derived from an EMBL/GenBank/DDBJ whole genome shotgun (WGS) entry which is preliminary data.</text>
</comment>
<dbReference type="AlphaFoldDB" id="A0A7C3UZ68"/>
<protein>
    <submittedName>
        <fullName evidence="5">Universal stress protein</fullName>
    </submittedName>
</protein>
<dbReference type="Gene3D" id="3.40.50.620">
    <property type="entry name" value="HUPs"/>
    <property type="match status" value="1"/>
</dbReference>
<keyword evidence="3" id="KW-0067">ATP-binding</keyword>
<dbReference type="InterPro" id="IPR014729">
    <property type="entry name" value="Rossmann-like_a/b/a_fold"/>
</dbReference>
<organism evidence="5">
    <name type="scientific">Desulfobacca acetoxidans</name>
    <dbReference type="NCBI Taxonomy" id="60893"/>
    <lineage>
        <taxon>Bacteria</taxon>
        <taxon>Pseudomonadati</taxon>
        <taxon>Thermodesulfobacteriota</taxon>
        <taxon>Desulfobaccia</taxon>
        <taxon>Desulfobaccales</taxon>
        <taxon>Desulfobaccaceae</taxon>
        <taxon>Desulfobacca</taxon>
    </lineage>
</organism>
<dbReference type="PRINTS" id="PR01438">
    <property type="entry name" value="UNVRSLSTRESS"/>
</dbReference>
<dbReference type="EMBL" id="DTMF01000208">
    <property type="protein sequence ID" value="HGF34403.1"/>
    <property type="molecule type" value="Genomic_DNA"/>
</dbReference>
<sequence length="151" mass="16346">MFKKILVPLDGSELAASILPQVAELARKFQSELILIHVSPGLEQEGEPPPGTTAAAVLQTCQAYLGMLGKELNRDLKVEVACVRGNVAREILKYAADHQVDLIAMATHGSGEVAWLLGSIARKVITHASRPVMVFRVLEVETPPLKKTART</sequence>
<evidence type="ECO:0000256" key="2">
    <source>
        <dbReference type="ARBA" id="ARBA00022741"/>
    </source>
</evidence>
<keyword evidence="2" id="KW-0547">Nucleotide-binding</keyword>
<dbReference type="InterPro" id="IPR006016">
    <property type="entry name" value="UspA"/>
</dbReference>
<evidence type="ECO:0000256" key="1">
    <source>
        <dbReference type="ARBA" id="ARBA00008791"/>
    </source>
</evidence>
<evidence type="ECO:0000256" key="3">
    <source>
        <dbReference type="ARBA" id="ARBA00022840"/>
    </source>
</evidence>
<dbReference type="PANTHER" id="PTHR46268:SF27">
    <property type="entry name" value="UNIVERSAL STRESS PROTEIN RV2623"/>
    <property type="match status" value="1"/>
</dbReference>
<feature type="domain" description="UspA" evidence="4">
    <location>
        <begin position="1"/>
        <end position="136"/>
    </location>
</feature>
<dbReference type="PANTHER" id="PTHR46268">
    <property type="entry name" value="STRESS RESPONSE PROTEIN NHAX"/>
    <property type="match status" value="1"/>
</dbReference>
<gene>
    <name evidence="5" type="ORF">ENW96_08450</name>
</gene>
<accession>A0A7C3UZ68</accession>
<name>A0A7C3UZ68_9BACT</name>
<reference evidence="5" key="1">
    <citation type="journal article" date="2020" name="mSystems">
        <title>Genome- and Community-Level Interaction Insights into Carbon Utilization and Element Cycling Functions of Hydrothermarchaeota in Hydrothermal Sediment.</title>
        <authorList>
            <person name="Zhou Z."/>
            <person name="Liu Y."/>
            <person name="Xu W."/>
            <person name="Pan J."/>
            <person name="Luo Z.H."/>
            <person name="Li M."/>
        </authorList>
    </citation>
    <scope>NUCLEOTIDE SEQUENCE [LARGE SCALE GENOMIC DNA]</scope>
    <source>
        <strain evidence="5">SpSt-897</strain>
    </source>
</reference>
<evidence type="ECO:0000259" key="4">
    <source>
        <dbReference type="Pfam" id="PF00582"/>
    </source>
</evidence>
<dbReference type="Pfam" id="PF00582">
    <property type="entry name" value="Usp"/>
    <property type="match status" value="1"/>
</dbReference>
<dbReference type="CDD" id="cd00293">
    <property type="entry name" value="USP-like"/>
    <property type="match status" value="1"/>
</dbReference>
<dbReference type="InterPro" id="IPR006015">
    <property type="entry name" value="Universal_stress_UspA"/>
</dbReference>
<evidence type="ECO:0000313" key="5">
    <source>
        <dbReference type="EMBL" id="HGF34403.1"/>
    </source>
</evidence>